<evidence type="ECO:0000256" key="4">
    <source>
        <dbReference type="ARBA" id="ARBA00023163"/>
    </source>
</evidence>
<evidence type="ECO:0000259" key="7">
    <source>
        <dbReference type="PROSITE" id="PS00463"/>
    </source>
</evidence>
<sequence>MASSQASASPDRNTEDLSRHSAPYGHACVGCARAKCKCITRGRGNGPDTRCERCHRLDRDCIPSPAVRKQTGSRGPSRTSRRVGRSRALDQRTGGSSGSPLNGADRTAQLEQKLDTLVNLLASQARTLSHTAPVVTADPLEQTSNPASSHTPLSNNSSDRHLGRSFQDEDHLFQFRTIFLESCPYIYISPDTTAQDLRERRPFLWLNINAVCCKSSIEQAQLDHEIRAVLAQKIIIDLDRSLDLLQGLLVYLIWATRKFRDKPFLIVYSGIAASMASDLHLDKLMHEIVNRETNSSSAFAQPLRPAAPNMNRTNEERRTVLGCYIHCASLHLFLRSPPMRWTSHMDDCLQHLEKNPEVPTDGALVVIARLHRLLEDLVPATAWRFDLEEPKQSELPSPMLYVRALRSTLKSMVNNARPEVFENSIGYTRVLHILYRLSYVEDPSWDRRMIRETIDVIQALESGADLFAAIPAALGLQLTENDVFTRTGPMLRACSVLWQRNLASLDDGISSTSPVANNRNRPHLRQEIQTSLSATRGLDACDMGSQDAGFTLPNAAIENQVDLPLLQDDLAFMEYMSGSWQNDSSLMWMLNGNIS</sequence>
<keyword evidence="2" id="KW-0805">Transcription regulation</keyword>
<dbReference type="PANTHER" id="PTHR31845:SF32">
    <property type="entry name" value="MISCELLANEOUS ZN(II)2CYS6 TRANSCRIPTION FACTOR (EUROFUNG)-RELATED"/>
    <property type="match status" value="1"/>
</dbReference>
<dbReference type="GO" id="GO:0000976">
    <property type="term" value="F:transcription cis-regulatory region binding"/>
    <property type="evidence" value="ECO:0007669"/>
    <property type="project" value="TreeGrafter"/>
</dbReference>
<keyword evidence="3" id="KW-0238">DNA-binding</keyword>
<dbReference type="Proteomes" id="UP000070501">
    <property type="component" value="Unassembled WGS sequence"/>
</dbReference>
<proteinExistence type="predicted"/>
<evidence type="ECO:0000313" key="8">
    <source>
        <dbReference type="EMBL" id="KXJ92626.1"/>
    </source>
</evidence>
<dbReference type="GO" id="GO:0008270">
    <property type="term" value="F:zinc ion binding"/>
    <property type="evidence" value="ECO:0007669"/>
    <property type="project" value="InterPro"/>
</dbReference>
<reference evidence="9" key="1">
    <citation type="submission" date="2016-02" db="EMBL/GenBank/DDBJ databases">
        <title>Draft genome sequence of Microdochium bolleyi, a fungal endophyte of beachgrass.</title>
        <authorList>
            <consortium name="DOE Joint Genome Institute"/>
            <person name="David A.S."/>
            <person name="May G."/>
            <person name="Haridas S."/>
            <person name="Lim J."/>
            <person name="Wang M."/>
            <person name="Labutti K."/>
            <person name="Lipzen A."/>
            <person name="Barry K."/>
            <person name="Grigoriev I.V."/>
        </authorList>
    </citation>
    <scope>NUCLEOTIDE SEQUENCE [LARGE SCALE GENOMIC DNA]</scope>
    <source>
        <strain evidence="9">J235TASD1</strain>
    </source>
</reference>
<dbReference type="PANTHER" id="PTHR31845">
    <property type="entry name" value="FINGER DOMAIN PROTEIN, PUTATIVE-RELATED"/>
    <property type="match status" value="1"/>
</dbReference>
<dbReference type="InterPro" id="IPR051089">
    <property type="entry name" value="prtT"/>
</dbReference>
<keyword evidence="9" id="KW-1185">Reference proteome</keyword>
<organism evidence="8 9">
    <name type="scientific">Microdochium bolleyi</name>
    <dbReference type="NCBI Taxonomy" id="196109"/>
    <lineage>
        <taxon>Eukaryota</taxon>
        <taxon>Fungi</taxon>
        <taxon>Dikarya</taxon>
        <taxon>Ascomycota</taxon>
        <taxon>Pezizomycotina</taxon>
        <taxon>Sordariomycetes</taxon>
        <taxon>Xylariomycetidae</taxon>
        <taxon>Xylariales</taxon>
        <taxon>Microdochiaceae</taxon>
        <taxon>Microdochium</taxon>
    </lineage>
</organism>
<keyword evidence="4" id="KW-0804">Transcription</keyword>
<name>A0A136J6I2_9PEZI</name>
<dbReference type="AlphaFoldDB" id="A0A136J6I2"/>
<dbReference type="STRING" id="196109.A0A136J6I2"/>
<feature type="region of interest" description="Disordered" evidence="6">
    <location>
        <begin position="139"/>
        <end position="161"/>
    </location>
</feature>
<evidence type="ECO:0000313" key="9">
    <source>
        <dbReference type="Proteomes" id="UP000070501"/>
    </source>
</evidence>
<protein>
    <recommendedName>
        <fullName evidence="7">Zn(2)-C6 fungal-type domain-containing protein</fullName>
    </recommendedName>
</protein>
<evidence type="ECO:0000256" key="6">
    <source>
        <dbReference type="SAM" id="MobiDB-lite"/>
    </source>
</evidence>
<dbReference type="SUPFAM" id="SSF57701">
    <property type="entry name" value="Zn2/Cys6 DNA-binding domain"/>
    <property type="match status" value="1"/>
</dbReference>
<evidence type="ECO:0000256" key="3">
    <source>
        <dbReference type="ARBA" id="ARBA00023125"/>
    </source>
</evidence>
<evidence type="ECO:0000256" key="2">
    <source>
        <dbReference type="ARBA" id="ARBA00023015"/>
    </source>
</evidence>
<feature type="domain" description="Zn(2)-C6 fungal-type" evidence="7">
    <location>
        <begin position="27"/>
        <end position="61"/>
    </location>
</feature>
<feature type="region of interest" description="Disordered" evidence="6">
    <location>
        <begin position="64"/>
        <end position="104"/>
    </location>
</feature>
<dbReference type="PROSITE" id="PS00463">
    <property type="entry name" value="ZN2_CY6_FUNGAL_1"/>
    <property type="match status" value="1"/>
</dbReference>
<gene>
    <name evidence="8" type="ORF">Micbo1qcDRAFT_194032</name>
</gene>
<dbReference type="GO" id="GO:0005634">
    <property type="term" value="C:nucleus"/>
    <property type="evidence" value="ECO:0007669"/>
    <property type="project" value="UniProtKB-SubCell"/>
</dbReference>
<dbReference type="InterPro" id="IPR001138">
    <property type="entry name" value="Zn2Cys6_DnaBD"/>
</dbReference>
<feature type="compositionally biased region" description="Polar residues" evidence="6">
    <location>
        <begin position="141"/>
        <end position="157"/>
    </location>
</feature>
<dbReference type="OrthoDB" id="5226580at2759"/>
<keyword evidence="5" id="KW-0539">Nucleus</keyword>
<dbReference type="GO" id="GO:0000981">
    <property type="term" value="F:DNA-binding transcription factor activity, RNA polymerase II-specific"/>
    <property type="evidence" value="ECO:0007669"/>
    <property type="project" value="InterPro"/>
</dbReference>
<evidence type="ECO:0000256" key="5">
    <source>
        <dbReference type="ARBA" id="ARBA00023242"/>
    </source>
</evidence>
<accession>A0A136J6I2</accession>
<dbReference type="InterPro" id="IPR036864">
    <property type="entry name" value="Zn2-C6_fun-type_DNA-bd_sf"/>
</dbReference>
<comment type="subcellular location">
    <subcellularLocation>
        <location evidence="1">Nucleus</location>
    </subcellularLocation>
</comment>
<dbReference type="InParanoid" id="A0A136J6I2"/>
<evidence type="ECO:0000256" key="1">
    <source>
        <dbReference type="ARBA" id="ARBA00004123"/>
    </source>
</evidence>
<dbReference type="EMBL" id="KQ964248">
    <property type="protein sequence ID" value="KXJ92626.1"/>
    <property type="molecule type" value="Genomic_DNA"/>
</dbReference>